<dbReference type="SUPFAM" id="SSF53335">
    <property type="entry name" value="S-adenosyl-L-methionine-dependent methyltransferases"/>
    <property type="match status" value="1"/>
</dbReference>
<accession>A0A1G2C9L8</accession>
<comment type="caution">
    <text evidence="1">The sequence shown here is derived from an EMBL/GenBank/DDBJ whole genome shotgun (WGS) entry which is preliminary data.</text>
</comment>
<dbReference type="Proteomes" id="UP000179059">
    <property type="component" value="Unassembled WGS sequence"/>
</dbReference>
<reference evidence="1 2" key="1">
    <citation type="journal article" date="2016" name="Nat. Commun.">
        <title>Thousands of microbial genomes shed light on interconnected biogeochemical processes in an aquifer system.</title>
        <authorList>
            <person name="Anantharaman K."/>
            <person name="Brown C.T."/>
            <person name="Hug L.A."/>
            <person name="Sharon I."/>
            <person name="Castelle C.J."/>
            <person name="Probst A.J."/>
            <person name="Thomas B.C."/>
            <person name="Singh A."/>
            <person name="Wilkins M.J."/>
            <person name="Karaoz U."/>
            <person name="Brodie E.L."/>
            <person name="Williams K.H."/>
            <person name="Hubbard S.S."/>
            <person name="Banfield J.F."/>
        </authorList>
    </citation>
    <scope>NUCLEOTIDE SEQUENCE [LARGE SCALE GENOMIC DNA]</scope>
</reference>
<sequence length="137" mass="15306">MPTSSGTAGYSKTPFIKKMGVKEGMRGILLRAPREVLRLFEEVSPGFAKALSGKFDYIHLFSKDEKILKKDFPRVKRFLKPGGIFWVSWPKSGKLGTDLNESKVQAIGLAAGLVDIKVAALDETWSGLKFVYRLKDR</sequence>
<proteinExistence type="predicted"/>
<name>A0A1G2C9L8_9BACT</name>
<evidence type="ECO:0000313" key="1">
    <source>
        <dbReference type="EMBL" id="OGY98078.1"/>
    </source>
</evidence>
<dbReference type="EMBL" id="MHKX01000016">
    <property type="protein sequence ID" value="OGY98078.1"/>
    <property type="molecule type" value="Genomic_DNA"/>
</dbReference>
<evidence type="ECO:0008006" key="3">
    <source>
        <dbReference type="Google" id="ProtNLM"/>
    </source>
</evidence>
<organism evidence="1 2">
    <name type="scientific">Candidatus Liptonbacteria bacterium RIFCSPHIGHO2_01_FULL_57_28</name>
    <dbReference type="NCBI Taxonomy" id="1798647"/>
    <lineage>
        <taxon>Bacteria</taxon>
        <taxon>Candidatus Liptoniibacteriota</taxon>
    </lineage>
</organism>
<dbReference type="STRING" id="1798647.A2855_01075"/>
<evidence type="ECO:0000313" key="2">
    <source>
        <dbReference type="Proteomes" id="UP000179059"/>
    </source>
</evidence>
<dbReference type="AlphaFoldDB" id="A0A1G2C9L8"/>
<protein>
    <recommendedName>
        <fullName evidence="3">DUF3052 domain-containing protein</fullName>
    </recommendedName>
</protein>
<gene>
    <name evidence="1" type="ORF">A2855_01075</name>
</gene>
<dbReference type="InterPro" id="IPR029063">
    <property type="entry name" value="SAM-dependent_MTases_sf"/>
</dbReference>